<feature type="region of interest" description="Disordered" evidence="1">
    <location>
        <begin position="169"/>
        <end position="191"/>
    </location>
</feature>
<feature type="non-terminal residue" evidence="2">
    <location>
        <position position="448"/>
    </location>
</feature>
<organism evidence="2 3">
    <name type="scientific">Decorospora gaudefroyi</name>
    <dbReference type="NCBI Taxonomy" id="184978"/>
    <lineage>
        <taxon>Eukaryota</taxon>
        <taxon>Fungi</taxon>
        <taxon>Dikarya</taxon>
        <taxon>Ascomycota</taxon>
        <taxon>Pezizomycotina</taxon>
        <taxon>Dothideomycetes</taxon>
        <taxon>Pleosporomycetidae</taxon>
        <taxon>Pleosporales</taxon>
        <taxon>Pleosporineae</taxon>
        <taxon>Pleosporaceae</taxon>
        <taxon>Decorospora</taxon>
    </lineage>
</organism>
<feature type="compositionally biased region" description="Basic and acidic residues" evidence="1">
    <location>
        <begin position="432"/>
        <end position="448"/>
    </location>
</feature>
<proteinExistence type="predicted"/>
<feature type="compositionally biased region" description="Polar residues" evidence="1">
    <location>
        <begin position="98"/>
        <end position="109"/>
    </location>
</feature>
<dbReference type="EMBL" id="ML975563">
    <property type="protein sequence ID" value="KAF1828358.1"/>
    <property type="molecule type" value="Genomic_DNA"/>
</dbReference>
<dbReference type="AlphaFoldDB" id="A0A6A5JVG4"/>
<evidence type="ECO:0000313" key="2">
    <source>
        <dbReference type="EMBL" id="KAF1828358.1"/>
    </source>
</evidence>
<feature type="compositionally biased region" description="Polar residues" evidence="1">
    <location>
        <begin position="176"/>
        <end position="185"/>
    </location>
</feature>
<name>A0A6A5JVG4_9PLEO</name>
<feature type="region of interest" description="Disordered" evidence="1">
    <location>
        <begin position="342"/>
        <end position="390"/>
    </location>
</feature>
<feature type="compositionally biased region" description="Basic and acidic residues" evidence="1">
    <location>
        <begin position="356"/>
        <end position="369"/>
    </location>
</feature>
<keyword evidence="3" id="KW-1185">Reference proteome</keyword>
<gene>
    <name evidence="2" type="ORF">BDW02DRAFT_584548</name>
</gene>
<reference evidence="2" key="1">
    <citation type="submission" date="2020-01" db="EMBL/GenBank/DDBJ databases">
        <authorList>
            <consortium name="DOE Joint Genome Institute"/>
            <person name="Haridas S."/>
            <person name="Albert R."/>
            <person name="Binder M."/>
            <person name="Bloem J."/>
            <person name="Labutti K."/>
            <person name="Salamov A."/>
            <person name="Andreopoulos B."/>
            <person name="Baker S.E."/>
            <person name="Barry K."/>
            <person name="Bills G."/>
            <person name="Bluhm B.H."/>
            <person name="Cannon C."/>
            <person name="Castanera R."/>
            <person name="Culley D.E."/>
            <person name="Daum C."/>
            <person name="Ezra D."/>
            <person name="Gonzalez J.B."/>
            <person name="Henrissat B."/>
            <person name="Kuo A."/>
            <person name="Liang C."/>
            <person name="Lipzen A."/>
            <person name="Lutzoni F."/>
            <person name="Magnuson J."/>
            <person name="Mondo S."/>
            <person name="Nolan M."/>
            <person name="Ohm R."/>
            <person name="Pangilinan J."/>
            <person name="Park H.-J."/>
            <person name="Ramirez L."/>
            <person name="Alfaro M."/>
            <person name="Sun H."/>
            <person name="Tritt A."/>
            <person name="Yoshinaga Y."/>
            <person name="Zwiers L.-H."/>
            <person name="Turgeon B.G."/>
            <person name="Goodwin S.B."/>
            <person name="Spatafora J.W."/>
            <person name="Crous P.W."/>
            <person name="Grigoriev I.V."/>
        </authorList>
    </citation>
    <scope>NUCLEOTIDE SEQUENCE</scope>
    <source>
        <strain evidence="2">P77</strain>
    </source>
</reference>
<feature type="region of interest" description="Disordered" evidence="1">
    <location>
        <begin position="423"/>
        <end position="448"/>
    </location>
</feature>
<dbReference type="Proteomes" id="UP000800040">
    <property type="component" value="Unassembled WGS sequence"/>
</dbReference>
<sequence length="448" mass="50116">MPPGIPRDASDEVLPLLDPTSEGRPYQAYCETVTSSRPPSPQSLIPRPLCISPKPSAQILFDAHAPKPHESEQNRSLVLSAASSPGSYVDSATLLKTGRNSKSQTQSPNRKLFPKSTVSANSVHITRAVFPRGSHSLAPTRVIAYHQALSHPRVQQLDFVDSGTAQTISRKPVQQHDANVGTNSRPLPPLPLEPVVIEDEYTEMGAQEEATNHDENRQHFAQTATSIGREEELGRIKSLVRKASEDGIQPRQLPSPSKYNNPRLKVTFEDEVPSPVLAALPYNAYFRDLSISRQHNVRDNPAQFPSAAKLYEPRGYWSDIEDDRQARRRTQPKDANLKYQFGQLPSRGIHMPQPPPHRDAYRQQVDHSRPPPAHPPTDLQTGPRLPPWGSYADLEMQRRQRGNARERAQARAYCLTTDGMATYHHSHSMDSPGKEPSRGVDEYRQQIL</sequence>
<feature type="region of interest" description="Disordered" evidence="1">
    <location>
        <begin position="243"/>
        <end position="262"/>
    </location>
</feature>
<evidence type="ECO:0000256" key="1">
    <source>
        <dbReference type="SAM" id="MobiDB-lite"/>
    </source>
</evidence>
<evidence type="ECO:0000313" key="3">
    <source>
        <dbReference type="Proteomes" id="UP000800040"/>
    </source>
</evidence>
<feature type="region of interest" description="Disordered" evidence="1">
    <location>
        <begin position="94"/>
        <end position="118"/>
    </location>
</feature>
<accession>A0A6A5JVG4</accession>
<dbReference type="OrthoDB" id="3784760at2759"/>
<feature type="region of interest" description="Disordered" evidence="1">
    <location>
        <begin position="1"/>
        <end position="49"/>
    </location>
</feature>
<protein>
    <submittedName>
        <fullName evidence="2">Uncharacterized protein</fullName>
    </submittedName>
</protein>